<dbReference type="Pfam" id="PF12643">
    <property type="entry name" value="MazG-like"/>
    <property type="match status" value="1"/>
</dbReference>
<evidence type="ECO:0008006" key="3">
    <source>
        <dbReference type="Google" id="ProtNLM"/>
    </source>
</evidence>
<accession>A0AB72ZB66</accession>
<dbReference type="PIRSF" id="PIRSF029826">
    <property type="entry name" value="UCP029826_pph"/>
    <property type="match status" value="1"/>
</dbReference>
<evidence type="ECO:0000313" key="2">
    <source>
        <dbReference type="Proteomes" id="UP000003597"/>
    </source>
</evidence>
<dbReference type="PANTHER" id="PTHR46523:SF1">
    <property type="entry name" value="DCTP PYROPHOSPHATASE 1"/>
    <property type="match status" value="1"/>
</dbReference>
<organism evidence="1 2">
    <name type="scientific">Listeria innocua ATCC 33091</name>
    <dbReference type="NCBI Taxonomy" id="1002366"/>
    <lineage>
        <taxon>Bacteria</taxon>
        <taxon>Bacillati</taxon>
        <taxon>Bacillota</taxon>
        <taxon>Bacilli</taxon>
        <taxon>Bacillales</taxon>
        <taxon>Listeriaceae</taxon>
        <taxon>Listeria</taxon>
    </lineage>
</organism>
<reference evidence="1 2" key="1">
    <citation type="submission" date="2011-08" db="EMBL/GenBank/DDBJ databases">
        <authorList>
            <person name="Weinstock G."/>
            <person name="Sodergren E."/>
            <person name="Clifton S."/>
            <person name="Fulton L."/>
            <person name="Fulton B."/>
            <person name="Courtney L."/>
            <person name="Fronick C."/>
            <person name="Harrison M."/>
            <person name="Strong C."/>
            <person name="Farmer C."/>
            <person name="Delahaunty K."/>
            <person name="Markovic C."/>
            <person name="Hall O."/>
            <person name="Minx P."/>
            <person name="Tomlinson C."/>
            <person name="Mitreva M."/>
            <person name="Hou S."/>
            <person name="Chen J."/>
            <person name="Wollam A."/>
            <person name="Pepin K.H."/>
            <person name="Johnson M."/>
            <person name="Bhonagiri V."/>
            <person name="Zhang X."/>
            <person name="Suruliraj S."/>
            <person name="Warren W."/>
            <person name="Chinwalla A."/>
            <person name="Mardis E.R."/>
            <person name="Wilson R.K."/>
        </authorList>
    </citation>
    <scope>NUCLEOTIDE SEQUENCE [LARGE SCALE GENOMIC DNA]</scope>
    <source>
        <strain evidence="1 2">ATCC 33091</strain>
    </source>
</reference>
<dbReference type="AlphaFoldDB" id="A0AB72ZB66"/>
<dbReference type="Gene3D" id="1.10.287.1080">
    <property type="entry name" value="MazG-like"/>
    <property type="match status" value="1"/>
</dbReference>
<proteinExistence type="predicted"/>
<dbReference type="EMBL" id="AGCN01000014">
    <property type="protein sequence ID" value="EHN62064.1"/>
    <property type="molecule type" value="Genomic_DNA"/>
</dbReference>
<gene>
    <name evidence="1" type="ORF">HMPREF0557_00618</name>
</gene>
<dbReference type="PANTHER" id="PTHR46523">
    <property type="entry name" value="DCTP PYROPHOSPHATASE 1"/>
    <property type="match status" value="1"/>
</dbReference>
<dbReference type="GO" id="GO:0047429">
    <property type="term" value="F:nucleoside triphosphate diphosphatase activity"/>
    <property type="evidence" value="ECO:0007669"/>
    <property type="project" value="InterPro"/>
</dbReference>
<dbReference type="Proteomes" id="UP000003597">
    <property type="component" value="Unassembled WGS sequence"/>
</dbReference>
<sequence length="114" mass="13289">MQFFSQINSSKGAKTVRQLQDEITAFLKERDWLDQYNHPKDLAISLSLEAAELLECFQWKTDEIALKENREELLKEVADVIIYALQIAESMGADGEELVRMKLAENRMRTWPKK</sequence>
<keyword evidence="2" id="KW-1185">Reference proteome</keyword>
<evidence type="ECO:0000313" key="1">
    <source>
        <dbReference type="EMBL" id="EHN62064.1"/>
    </source>
</evidence>
<comment type="caution">
    <text evidence="1">The sequence shown here is derived from an EMBL/GenBank/DDBJ whole genome shotgun (WGS) entry which is preliminary data.</text>
</comment>
<dbReference type="SUPFAM" id="SSF101386">
    <property type="entry name" value="all-alpha NTP pyrophosphatases"/>
    <property type="match status" value="1"/>
</dbReference>
<protein>
    <recommendedName>
        <fullName evidence="3">MazG nucleotide pyrophosphohydrolase domain protein</fullName>
    </recommendedName>
</protein>
<name>A0AB72ZB66_LISIO</name>
<dbReference type="InterPro" id="IPR025984">
    <property type="entry name" value="DCTPP"/>
</dbReference>
<dbReference type="InterPro" id="IPR052555">
    <property type="entry name" value="dCTP_Pyrophosphatase"/>
</dbReference>
<dbReference type="GO" id="GO:0009143">
    <property type="term" value="P:nucleoside triphosphate catabolic process"/>
    <property type="evidence" value="ECO:0007669"/>
    <property type="project" value="InterPro"/>
</dbReference>
<dbReference type="CDD" id="cd11537">
    <property type="entry name" value="NTP-PPase_RS21-C6_like"/>
    <property type="match status" value="1"/>
</dbReference>